<feature type="compositionally biased region" description="Basic and acidic residues" evidence="1">
    <location>
        <begin position="170"/>
        <end position="186"/>
    </location>
</feature>
<keyword evidence="3" id="KW-1185">Reference proteome</keyword>
<dbReference type="AlphaFoldDB" id="A0AAF0JEP1"/>
<dbReference type="GO" id="GO:0005730">
    <property type="term" value="C:nucleolus"/>
    <property type="evidence" value="ECO:0007669"/>
    <property type="project" value="TreeGrafter"/>
</dbReference>
<feature type="compositionally biased region" description="Acidic residues" evidence="1">
    <location>
        <begin position="34"/>
        <end position="54"/>
    </location>
</feature>
<dbReference type="EMBL" id="CP118378">
    <property type="protein sequence ID" value="WFD44247.1"/>
    <property type="molecule type" value="Genomic_DNA"/>
</dbReference>
<organism evidence="2 3">
    <name type="scientific">Malassezia psittaci</name>
    <dbReference type="NCBI Taxonomy" id="1821823"/>
    <lineage>
        <taxon>Eukaryota</taxon>
        <taxon>Fungi</taxon>
        <taxon>Dikarya</taxon>
        <taxon>Basidiomycota</taxon>
        <taxon>Ustilaginomycotina</taxon>
        <taxon>Malasseziomycetes</taxon>
        <taxon>Malasseziales</taxon>
        <taxon>Malasseziaceae</taxon>
        <taxon>Malassezia</taxon>
    </lineage>
</organism>
<evidence type="ECO:0000256" key="1">
    <source>
        <dbReference type="SAM" id="MobiDB-lite"/>
    </source>
</evidence>
<feature type="compositionally biased region" description="Acidic residues" evidence="1">
    <location>
        <begin position="75"/>
        <end position="94"/>
    </location>
</feature>
<feature type="region of interest" description="Disordered" evidence="1">
    <location>
        <begin position="256"/>
        <end position="359"/>
    </location>
</feature>
<feature type="region of interest" description="Disordered" evidence="1">
    <location>
        <begin position="170"/>
        <end position="193"/>
    </location>
</feature>
<feature type="compositionally biased region" description="Polar residues" evidence="1">
    <location>
        <begin position="294"/>
        <end position="305"/>
    </location>
</feature>
<protein>
    <recommendedName>
        <fullName evidence="4">Protein FAF1</fullName>
    </recommendedName>
</protein>
<gene>
    <name evidence="2" type="ORF">MPSI1_002913</name>
</gene>
<feature type="region of interest" description="Disordered" evidence="1">
    <location>
        <begin position="20"/>
        <end position="153"/>
    </location>
</feature>
<reference evidence="2" key="1">
    <citation type="submission" date="2023-02" db="EMBL/GenBank/DDBJ databases">
        <title>Mating type loci evolution in Malassezia.</title>
        <authorList>
            <person name="Coelho M.A."/>
        </authorList>
    </citation>
    <scope>NUCLEOTIDE SEQUENCE</scope>
    <source>
        <strain evidence="2">CBS 14136</strain>
    </source>
</reference>
<dbReference type="GO" id="GO:0000462">
    <property type="term" value="P:maturation of SSU-rRNA from tricistronic rRNA transcript (SSU-rRNA, 5.8S rRNA, LSU-rRNA)"/>
    <property type="evidence" value="ECO:0007669"/>
    <property type="project" value="TreeGrafter"/>
</dbReference>
<feature type="compositionally biased region" description="Basic and acidic residues" evidence="1">
    <location>
        <begin position="273"/>
        <end position="286"/>
    </location>
</feature>
<dbReference type="InterPro" id="IPR053030">
    <property type="entry name" value="Ribosomal_biogenesis_FAF1-like"/>
</dbReference>
<accession>A0AAF0JEP1</accession>
<evidence type="ECO:0000313" key="3">
    <source>
        <dbReference type="Proteomes" id="UP001214628"/>
    </source>
</evidence>
<evidence type="ECO:0008006" key="4">
    <source>
        <dbReference type="Google" id="ProtNLM"/>
    </source>
</evidence>
<dbReference type="PANTHER" id="PTHR28096:SF1">
    <property type="entry name" value="PROTEIN FAF1"/>
    <property type="match status" value="1"/>
</dbReference>
<dbReference type="Proteomes" id="UP001214628">
    <property type="component" value="Chromosome 4"/>
</dbReference>
<evidence type="ECO:0000313" key="2">
    <source>
        <dbReference type="EMBL" id="WFD44247.1"/>
    </source>
</evidence>
<feature type="compositionally biased region" description="Polar residues" evidence="1">
    <location>
        <begin position="138"/>
        <end position="149"/>
    </location>
</feature>
<dbReference type="PANTHER" id="PTHR28096">
    <property type="entry name" value="PROTEIN FAF1"/>
    <property type="match status" value="1"/>
</dbReference>
<sequence length="359" mass="40089">MSNDSAARAQLRQLEKQFYAQFDLPDNHNTSTDLENETNDELDSSLNGSEDDEQQQQQLRKKAKHTGEPPSSSGEMDDTEEEGDDSDEDSECESEISNNNDLDDEEDLLQKAMQPSVPKTTKSIQPRRAVETVVFQDTPRTSSAQSGSGESRKNFMVRLEQLIQSSKIERINAQDSAKAEEELHGDADEEEDMRANDRKLADLLSTSLFAPGSGKDKRKLTSTTNETLARIHELSTSDTLQPHAAGSGWGEKQLRAKELGKMPARIRTGLRRAAGERRDREIETQKELGLWNPRYQSQAQLNRGSATERGTRANEPKKRMRGIGSGVGSFRNGTLHLSQADVRRIQGPKRGSSKRRPPK</sequence>
<proteinExistence type="predicted"/>
<name>A0AAF0JEP1_9BASI</name>